<dbReference type="AlphaFoldDB" id="A0A195BEN6"/>
<gene>
    <name evidence="2" type="ORF">ALC53_06303</name>
</gene>
<evidence type="ECO:0000313" key="3">
    <source>
        <dbReference type="Proteomes" id="UP000078540"/>
    </source>
</evidence>
<evidence type="ECO:0000313" key="2">
    <source>
        <dbReference type="EMBL" id="KYM83038.1"/>
    </source>
</evidence>
<protein>
    <submittedName>
        <fullName evidence="2">Uncharacterized protein</fullName>
    </submittedName>
</protein>
<feature type="non-terminal residue" evidence="2">
    <location>
        <position position="1"/>
    </location>
</feature>
<organism evidence="2 3">
    <name type="scientific">Atta colombica</name>
    <dbReference type="NCBI Taxonomy" id="520822"/>
    <lineage>
        <taxon>Eukaryota</taxon>
        <taxon>Metazoa</taxon>
        <taxon>Ecdysozoa</taxon>
        <taxon>Arthropoda</taxon>
        <taxon>Hexapoda</taxon>
        <taxon>Insecta</taxon>
        <taxon>Pterygota</taxon>
        <taxon>Neoptera</taxon>
        <taxon>Endopterygota</taxon>
        <taxon>Hymenoptera</taxon>
        <taxon>Apocrita</taxon>
        <taxon>Aculeata</taxon>
        <taxon>Formicoidea</taxon>
        <taxon>Formicidae</taxon>
        <taxon>Myrmicinae</taxon>
        <taxon>Atta</taxon>
    </lineage>
</organism>
<sequence>VNVFAYKKGEGSARNFSDWLVEESRIEQPDSSCRGKNVDIRNGRTNESEHTTWKRGSTQFHSVSLAFVKNGQPVTGGAFTTSQIAPWRTPLGRERDDARTLANGSESEREKEKRERGETRGGARRGANRAGAVEGENVQVTDRTYLFLLEAVRKRPQDSARHHAVVHPISPAAGRDGGLPSGGHLFPPAGHLLELHQSNVSTHYTLYESSVHLYRAFITLRVRTYRYLYSTFHTVRVFSRFGSGPIEKERKGTWRTVDYDEIKVQASCRQ</sequence>
<dbReference type="EMBL" id="KQ976500">
    <property type="protein sequence ID" value="KYM83038.1"/>
    <property type="molecule type" value="Genomic_DNA"/>
</dbReference>
<dbReference type="Proteomes" id="UP000078540">
    <property type="component" value="Unassembled WGS sequence"/>
</dbReference>
<evidence type="ECO:0000256" key="1">
    <source>
        <dbReference type="SAM" id="MobiDB-lite"/>
    </source>
</evidence>
<feature type="region of interest" description="Disordered" evidence="1">
    <location>
        <begin position="77"/>
        <end position="135"/>
    </location>
</feature>
<keyword evidence="3" id="KW-1185">Reference proteome</keyword>
<reference evidence="2 3" key="1">
    <citation type="submission" date="2015-09" db="EMBL/GenBank/DDBJ databases">
        <title>Atta colombica WGS genome.</title>
        <authorList>
            <person name="Nygaard S."/>
            <person name="Hu H."/>
            <person name="Boomsma J."/>
            <person name="Zhang G."/>
        </authorList>
    </citation>
    <scope>NUCLEOTIDE SEQUENCE [LARGE SCALE GENOMIC DNA]</scope>
    <source>
        <strain evidence="2">Treedump-2</strain>
        <tissue evidence="2">Whole body</tissue>
    </source>
</reference>
<feature type="compositionally biased region" description="Basic and acidic residues" evidence="1">
    <location>
        <begin position="106"/>
        <end position="121"/>
    </location>
</feature>
<proteinExistence type="predicted"/>
<accession>A0A195BEN6</accession>
<name>A0A195BEN6_9HYME</name>